<dbReference type="EMBL" id="MUXU01000095">
    <property type="protein sequence ID" value="OOR86798.1"/>
    <property type="molecule type" value="Genomic_DNA"/>
</dbReference>
<gene>
    <name evidence="1" type="ORF">B0181_11435</name>
</gene>
<reference evidence="1 2" key="1">
    <citation type="submission" date="2017-02" db="EMBL/GenBank/DDBJ databases">
        <title>Draft genome sequence of Moraxella caviae CCUG 355 type strain.</title>
        <authorList>
            <person name="Engstrom-Jakobsson H."/>
            <person name="Salva-Serra F."/>
            <person name="Thorell K."/>
            <person name="Gonzales-Siles L."/>
            <person name="Karlsson R."/>
            <person name="Boulund F."/>
            <person name="Engstrand L."/>
            <person name="Moore E."/>
        </authorList>
    </citation>
    <scope>NUCLEOTIDE SEQUENCE [LARGE SCALE GENOMIC DNA]</scope>
    <source>
        <strain evidence="1 2">CCUG 355</strain>
    </source>
</reference>
<organism evidence="1 2">
    <name type="scientific">Moraxella caviae</name>
    <dbReference type="NCBI Taxonomy" id="34060"/>
    <lineage>
        <taxon>Bacteria</taxon>
        <taxon>Pseudomonadati</taxon>
        <taxon>Pseudomonadota</taxon>
        <taxon>Gammaproteobacteria</taxon>
        <taxon>Moraxellales</taxon>
        <taxon>Moraxellaceae</taxon>
        <taxon>Moraxella</taxon>
    </lineage>
</organism>
<protein>
    <submittedName>
        <fullName evidence="1">Uncharacterized protein</fullName>
    </submittedName>
</protein>
<accession>A0A1S9ZTK9</accession>
<sequence>MASFDFQAALTHGKMFLVKSGELDGRLDVDYYQFNQNHVDTTKLSHLIRIQGGKRLPKGENYSDVETNY</sequence>
<dbReference type="RefSeq" id="WP_143821609.1">
    <property type="nucleotide sequence ID" value="NZ_MUXU01000095.1"/>
</dbReference>
<evidence type="ECO:0000313" key="1">
    <source>
        <dbReference type="EMBL" id="OOR86798.1"/>
    </source>
</evidence>
<keyword evidence="2" id="KW-1185">Reference proteome</keyword>
<evidence type="ECO:0000313" key="2">
    <source>
        <dbReference type="Proteomes" id="UP000190435"/>
    </source>
</evidence>
<dbReference type="AlphaFoldDB" id="A0A1S9ZTK9"/>
<name>A0A1S9ZTK9_9GAMM</name>
<comment type="caution">
    <text evidence="1">The sequence shown here is derived from an EMBL/GenBank/DDBJ whole genome shotgun (WGS) entry which is preliminary data.</text>
</comment>
<proteinExistence type="predicted"/>
<dbReference type="Proteomes" id="UP000190435">
    <property type="component" value="Unassembled WGS sequence"/>
</dbReference>
<feature type="non-terminal residue" evidence="1">
    <location>
        <position position="69"/>
    </location>
</feature>